<dbReference type="PANTHER" id="PTHR35046">
    <property type="entry name" value="ZINC KNUCKLE (CCHC-TYPE) FAMILY PROTEIN"/>
    <property type="match status" value="1"/>
</dbReference>
<dbReference type="AlphaFoldDB" id="A0ABD1NAH8"/>
<reference evidence="1 2" key="1">
    <citation type="submission" date="2024-08" db="EMBL/GenBank/DDBJ databases">
        <title>Insights into the chromosomal genome structure of Flemingia macrophylla.</title>
        <authorList>
            <person name="Ding Y."/>
            <person name="Zhao Y."/>
            <person name="Bi W."/>
            <person name="Wu M."/>
            <person name="Zhao G."/>
            <person name="Gong Y."/>
            <person name="Li W."/>
            <person name="Zhang P."/>
        </authorList>
    </citation>
    <scope>NUCLEOTIDE SEQUENCE [LARGE SCALE GENOMIC DNA]</scope>
    <source>
        <strain evidence="1">DYQJB</strain>
        <tissue evidence="1">Leaf</tissue>
    </source>
</reference>
<dbReference type="PANTHER" id="PTHR35046:SF26">
    <property type="entry name" value="RNA-DIRECTED DNA POLYMERASE"/>
    <property type="match status" value="1"/>
</dbReference>
<evidence type="ECO:0000313" key="1">
    <source>
        <dbReference type="EMBL" id="KAL2344165.1"/>
    </source>
</evidence>
<comment type="caution">
    <text evidence="1">The sequence shown here is derived from an EMBL/GenBank/DDBJ whole genome shotgun (WGS) entry which is preliminary data.</text>
</comment>
<organism evidence="1 2">
    <name type="scientific">Flemingia macrophylla</name>
    <dbReference type="NCBI Taxonomy" id="520843"/>
    <lineage>
        <taxon>Eukaryota</taxon>
        <taxon>Viridiplantae</taxon>
        <taxon>Streptophyta</taxon>
        <taxon>Embryophyta</taxon>
        <taxon>Tracheophyta</taxon>
        <taxon>Spermatophyta</taxon>
        <taxon>Magnoliopsida</taxon>
        <taxon>eudicotyledons</taxon>
        <taxon>Gunneridae</taxon>
        <taxon>Pentapetalae</taxon>
        <taxon>rosids</taxon>
        <taxon>fabids</taxon>
        <taxon>Fabales</taxon>
        <taxon>Fabaceae</taxon>
        <taxon>Papilionoideae</taxon>
        <taxon>50 kb inversion clade</taxon>
        <taxon>NPAAA clade</taxon>
        <taxon>indigoferoid/millettioid clade</taxon>
        <taxon>Phaseoleae</taxon>
        <taxon>Flemingia</taxon>
    </lineage>
</organism>
<dbReference type="EMBL" id="JBGMDY010000002">
    <property type="protein sequence ID" value="KAL2344165.1"/>
    <property type="molecule type" value="Genomic_DNA"/>
</dbReference>
<sequence length="97" mass="10834">MGSSIHDVIRSRFFLGDLAPISQSSSNVQKSTDLPTFPHVFRTQTKEANLPTCVQQVLDHFKDVFPNEIPAGLPPKRGIKHQMDLFPGASLPYRPAY</sequence>
<gene>
    <name evidence="1" type="ORF">Fmac_005450</name>
</gene>
<protein>
    <submittedName>
        <fullName evidence="1">Uncharacterized protein</fullName>
    </submittedName>
</protein>
<accession>A0ABD1NAH8</accession>
<evidence type="ECO:0000313" key="2">
    <source>
        <dbReference type="Proteomes" id="UP001603857"/>
    </source>
</evidence>
<dbReference type="Proteomes" id="UP001603857">
    <property type="component" value="Unassembled WGS sequence"/>
</dbReference>
<name>A0ABD1NAH8_9FABA</name>
<proteinExistence type="predicted"/>
<keyword evidence="2" id="KW-1185">Reference proteome</keyword>